<accession>A0A087TN50</accession>
<keyword evidence="2" id="KW-0472">Membrane</keyword>
<feature type="transmembrane region" description="Helical" evidence="2">
    <location>
        <begin position="144"/>
        <end position="167"/>
    </location>
</feature>
<dbReference type="AlphaFoldDB" id="A0A087TN50"/>
<gene>
    <name evidence="3" type="ORF">X975_23625</name>
</gene>
<keyword evidence="2" id="KW-1133">Transmembrane helix</keyword>
<dbReference type="GO" id="GO:0007399">
    <property type="term" value="P:nervous system development"/>
    <property type="evidence" value="ECO:0007669"/>
    <property type="project" value="TreeGrafter"/>
</dbReference>
<feature type="compositionally biased region" description="Basic and acidic residues" evidence="1">
    <location>
        <begin position="1"/>
        <end position="27"/>
    </location>
</feature>
<dbReference type="PANTHER" id="PTHR14796:SF3">
    <property type="entry name" value="NEURENSIN 1-LIKE-RELATED"/>
    <property type="match status" value="1"/>
</dbReference>
<dbReference type="InterPro" id="IPR024883">
    <property type="entry name" value="Neurensin"/>
</dbReference>
<reference evidence="3 4" key="1">
    <citation type="submission" date="2013-11" db="EMBL/GenBank/DDBJ databases">
        <title>Genome sequencing of Stegodyphus mimosarum.</title>
        <authorList>
            <person name="Bechsgaard J."/>
        </authorList>
    </citation>
    <scope>NUCLEOTIDE SEQUENCE [LARGE SCALE GENOMIC DNA]</scope>
</reference>
<feature type="non-terminal residue" evidence="3">
    <location>
        <position position="286"/>
    </location>
</feature>
<keyword evidence="2" id="KW-0812">Transmembrane</keyword>
<evidence type="ECO:0000313" key="3">
    <source>
        <dbReference type="EMBL" id="KFM66539.1"/>
    </source>
</evidence>
<dbReference type="Proteomes" id="UP000054359">
    <property type="component" value="Unassembled WGS sequence"/>
</dbReference>
<dbReference type="PANTHER" id="PTHR14796">
    <property type="entry name" value="NEURENSIN 1-RELATED"/>
    <property type="match status" value="1"/>
</dbReference>
<dbReference type="EMBL" id="KK115982">
    <property type="protein sequence ID" value="KFM66539.1"/>
    <property type="molecule type" value="Genomic_DNA"/>
</dbReference>
<dbReference type="STRING" id="407821.A0A087TN50"/>
<dbReference type="Pfam" id="PF14927">
    <property type="entry name" value="Neurensin"/>
    <property type="match status" value="1"/>
</dbReference>
<proteinExistence type="predicted"/>
<dbReference type="OMA" id="IFCKLAM"/>
<dbReference type="GO" id="GO:0043025">
    <property type="term" value="C:neuronal cell body"/>
    <property type="evidence" value="ECO:0007669"/>
    <property type="project" value="TreeGrafter"/>
</dbReference>
<name>A0A087TN50_STEMI</name>
<feature type="transmembrane region" description="Helical" evidence="2">
    <location>
        <begin position="200"/>
        <end position="223"/>
    </location>
</feature>
<evidence type="ECO:0000256" key="1">
    <source>
        <dbReference type="SAM" id="MobiDB-lite"/>
    </source>
</evidence>
<evidence type="ECO:0000313" key="4">
    <source>
        <dbReference type="Proteomes" id="UP000054359"/>
    </source>
</evidence>
<dbReference type="OrthoDB" id="5979667at2759"/>
<keyword evidence="4" id="KW-1185">Reference proteome</keyword>
<dbReference type="GO" id="GO:0043005">
    <property type="term" value="C:neuron projection"/>
    <property type="evidence" value="ECO:0007669"/>
    <property type="project" value="TreeGrafter"/>
</dbReference>
<sequence length="286" mass="32550">MSQEETEKAETEASKEILLENEVEKQKSIPSGEKKKVKNGRNKMKLDLKKKINSTIPRGNSKDETQSDYKTYEIGETNAADSEKSQCDTKDEASSEFFGVRSYLHNFYESVSIRNPQLYEDIYEDDMLYLSQTRKQRKAALFCWKFNLAMGAFTLALGLFFILVGYITPLRQGIAGQQEGFLIIDRDAARFNYYIKLCRIMGLIVFCIGGCIFCFTMLLSVFFNIHYSDDEDETPVETFCVTLTAEDVPQSPTDKKIPATEELTSVQPKREVDEVVMTNAGLCKPP</sequence>
<organism evidence="3 4">
    <name type="scientific">Stegodyphus mimosarum</name>
    <name type="common">African social velvet spider</name>
    <dbReference type="NCBI Taxonomy" id="407821"/>
    <lineage>
        <taxon>Eukaryota</taxon>
        <taxon>Metazoa</taxon>
        <taxon>Ecdysozoa</taxon>
        <taxon>Arthropoda</taxon>
        <taxon>Chelicerata</taxon>
        <taxon>Arachnida</taxon>
        <taxon>Araneae</taxon>
        <taxon>Araneomorphae</taxon>
        <taxon>Entelegynae</taxon>
        <taxon>Eresoidea</taxon>
        <taxon>Eresidae</taxon>
        <taxon>Stegodyphus</taxon>
    </lineage>
</organism>
<evidence type="ECO:0000256" key="2">
    <source>
        <dbReference type="SAM" id="Phobius"/>
    </source>
</evidence>
<feature type="region of interest" description="Disordered" evidence="1">
    <location>
        <begin position="1"/>
        <end position="69"/>
    </location>
</feature>
<dbReference type="GO" id="GO:0030133">
    <property type="term" value="C:transport vesicle"/>
    <property type="evidence" value="ECO:0007669"/>
    <property type="project" value="InterPro"/>
</dbReference>
<protein>
    <submittedName>
        <fullName evidence="3">Neurensin-1</fullName>
    </submittedName>
</protein>
<feature type="compositionally biased region" description="Basic and acidic residues" evidence="1">
    <location>
        <begin position="60"/>
        <end position="69"/>
    </location>
</feature>